<evidence type="ECO:0000313" key="3">
    <source>
        <dbReference type="Proteomes" id="UP000515297"/>
    </source>
</evidence>
<name>A0A7G6VZF9_9SPHN</name>
<keyword evidence="2" id="KW-0614">Plasmid</keyword>
<feature type="region of interest" description="Disordered" evidence="1">
    <location>
        <begin position="49"/>
        <end position="77"/>
    </location>
</feature>
<gene>
    <name evidence="2" type="ORF">H4O24_19100</name>
</gene>
<proteinExistence type="predicted"/>
<feature type="compositionally biased region" description="Polar residues" evidence="1">
    <location>
        <begin position="57"/>
        <end position="77"/>
    </location>
</feature>
<dbReference type="EMBL" id="CP060053">
    <property type="protein sequence ID" value="QNE07124.1"/>
    <property type="molecule type" value="Genomic_DNA"/>
</dbReference>
<dbReference type="RefSeq" id="WP_185885871.1">
    <property type="nucleotide sequence ID" value="NZ_CP060053.1"/>
</dbReference>
<sequence>MGYGEIHDVDAKPWLKLDKPQSEHAFELSGIARRARCADRELAGIAINPLGADHNGTRSSPRVRSSMITSSMRSPIT</sequence>
<dbReference type="Proteomes" id="UP000515297">
    <property type="component" value="Plasmid plas1"/>
</dbReference>
<geneLocation type="plasmid" evidence="2 3">
    <name>plas1</name>
</geneLocation>
<organism evidence="2 3">
    <name type="scientific">Croceicoccus marinus</name>
    <dbReference type="NCBI Taxonomy" id="450378"/>
    <lineage>
        <taxon>Bacteria</taxon>
        <taxon>Pseudomonadati</taxon>
        <taxon>Pseudomonadota</taxon>
        <taxon>Alphaproteobacteria</taxon>
        <taxon>Sphingomonadales</taxon>
        <taxon>Erythrobacteraceae</taxon>
        <taxon>Croceicoccus</taxon>
    </lineage>
</organism>
<evidence type="ECO:0000256" key="1">
    <source>
        <dbReference type="SAM" id="MobiDB-lite"/>
    </source>
</evidence>
<accession>A0A7G6VZF9</accession>
<evidence type="ECO:0000313" key="2">
    <source>
        <dbReference type="EMBL" id="QNE07124.1"/>
    </source>
</evidence>
<dbReference type="AlphaFoldDB" id="A0A7G6VZF9"/>
<reference evidence="2 3" key="1">
    <citation type="submission" date="2020-08" db="EMBL/GenBank/DDBJ databases">
        <authorList>
            <person name="Liu G."/>
            <person name="Sun C."/>
        </authorList>
    </citation>
    <scope>NUCLEOTIDE SEQUENCE [LARGE SCALE GENOMIC DNA]</scope>
    <source>
        <strain evidence="2 3">OT19</strain>
        <plasmid evidence="2 3">plas1</plasmid>
    </source>
</reference>
<protein>
    <submittedName>
        <fullName evidence="2">Uncharacterized protein</fullName>
    </submittedName>
</protein>